<dbReference type="EMBL" id="UOFJ01000596">
    <property type="protein sequence ID" value="VAW71391.1"/>
    <property type="molecule type" value="Genomic_DNA"/>
</dbReference>
<dbReference type="Gene3D" id="2.40.50.140">
    <property type="entry name" value="Nucleic acid-binding proteins"/>
    <property type="match status" value="1"/>
</dbReference>
<keyword evidence="4" id="KW-0812">Transmembrane</keyword>
<organism evidence="6">
    <name type="scientific">hydrothermal vent metagenome</name>
    <dbReference type="NCBI Taxonomy" id="652676"/>
    <lineage>
        <taxon>unclassified sequences</taxon>
        <taxon>metagenomes</taxon>
        <taxon>ecological metagenomes</taxon>
    </lineage>
</organism>
<gene>
    <name evidence="6" type="ORF">MNBD_GAMMA10-45</name>
</gene>
<comment type="subcellular location">
    <subcellularLocation>
        <location evidence="1">Cytoplasm</location>
    </subcellularLocation>
</comment>
<dbReference type="PROSITE" id="PS51857">
    <property type="entry name" value="CSD_2"/>
    <property type="match status" value="1"/>
</dbReference>
<keyword evidence="2" id="KW-0963">Cytoplasm</keyword>
<keyword evidence="4" id="KW-1133">Transmembrane helix</keyword>
<sequence length="164" mass="17911">MNKVVIRLIFTCTILSLIATGIASLVLTQENFLTTTDLIILTIIFFSATLISALTSSKTTAKPIMTSPSMTTSPVNANEQQGKSPDFKEKAINCNNSRESGIVKWFNTSKGFGFITRDSGDDVFVHFRSIRGQGHRALFEGQRVEFDITEGDKGLQAEDVAIAS</sequence>
<reference evidence="6" key="1">
    <citation type="submission" date="2018-06" db="EMBL/GenBank/DDBJ databases">
        <authorList>
            <person name="Zhirakovskaya E."/>
        </authorList>
    </citation>
    <scope>NUCLEOTIDE SEQUENCE</scope>
</reference>
<dbReference type="PANTHER" id="PTHR46109">
    <property type="entry name" value="PROTEIN LIN-28"/>
    <property type="match status" value="1"/>
</dbReference>
<feature type="compositionally biased region" description="Polar residues" evidence="3">
    <location>
        <begin position="63"/>
        <end position="83"/>
    </location>
</feature>
<dbReference type="GO" id="GO:0005737">
    <property type="term" value="C:cytoplasm"/>
    <property type="evidence" value="ECO:0007669"/>
    <property type="project" value="UniProtKB-SubCell"/>
</dbReference>
<dbReference type="InterPro" id="IPR012340">
    <property type="entry name" value="NA-bd_OB-fold"/>
</dbReference>
<dbReference type="GO" id="GO:0005634">
    <property type="term" value="C:nucleus"/>
    <property type="evidence" value="ECO:0007669"/>
    <property type="project" value="TreeGrafter"/>
</dbReference>
<dbReference type="GO" id="GO:0031054">
    <property type="term" value="P:pre-miRNA processing"/>
    <property type="evidence" value="ECO:0007669"/>
    <property type="project" value="TreeGrafter"/>
</dbReference>
<dbReference type="GO" id="GO:0003729">
    <property type="term" value="F:mRNA binding"/>
    <property type="evidence" value="ECO:0007669"/>
    <property type="project" value="TreeGrafter"/>
</dbReference>
<dbReference type="Gene3D" id="6.20.370.130">
    <property type="match status" value="1"/>
</dbReference>
<dbReference type="PANTHER" id="PTHR46109:SF1">
    <property type="entry name" value="PROTEIN LIN-28 HOMOLOG"/>
    <property type="match status" value="1"/>
</dbReference>
<feature type="region of interest" description="Disordered" evidence="3">
    <location>
        <begin position="63"/>
        <end position="84"/>
    </location>
</feature>
<dbReference type="InterPro" id="IPR002059">
    <property type="entry name" value="CSP_DNA-bd"/>
</dbReference>
<name>A0A3B0XV59_9ZZZZ</name>
<dbReference type="InterPro" id="IPR011129">
    <property type="entry name" value="CSD"/>
</dbReference>
<dbReference type="InterPro" id="IPR019844">
    <property type="entry name" value="CSD_CS"/>
</dbReference>
<proteinExistence type="predicted"/>
<evidence type="ECO:0000313" key="6">
    <source>
        <dbReference type="EMBL" id="VAW71391.1"/>
    </source>
</evidence>
<accession>A0A3B0XV59</accession>
<evidence type="ECO:0000256" key="1">
    <source>
        <dbReference type="ARBA" id="ARBA00004496"/>
    </source>
</evidence>
<dbReference type="Pfam" id="PF00313">
    <property type="entry name" value="CSD"/>
    <property type="match status" value="1"/>
</dbReference>
<evidence type="ECO:0000256" key="2">
    <source>
        <dbReference type="ARBA" id="ARBA00022490"/>
    </source>
</evidence>
<dbReference type="SMART" id="SM00357">
    <property type="entry name" value="CSP"/>
    <property type="match status" value="1"/>
</dbReference>
<feature type="transmembrane region" description="Helical" evidence="4">
    <location>
        <begin position="38"/>
        <end position="55"/>
    </location>
</feature>
<dbReference type="InterPro" id="IPR051373">
    <property type="entry name" value="Lin-28_RNA-binding"/>
</dbReference>
<dbReference type="AlphaFoldDB" id="A0A3B0XV59"/>
<dbReference type="PRINTS" id="PR00050">
    <property type="entry name" value="COLDSHOCK"/>
</dbReference>
<evidence type="ECO:0000256" key="4">
    <source>
        <dbReference type="SAM" id="Phobius"/>
    </source>
</evidence>
<dbReference type="SUPFAM" id="SSF50249">
    <property type="entry name" value="Nucleic acid-binding proteins"/>
    <property type="match status" value="1"/>
</dbReference>
<keyword evidence="4" id="KW-0472">Membrane</keyword>
<feature type="domain" description="CSD" evidence="5">
    <location>
        <begin position="98"/>
        <end position="162"/>
    </location>
</feature>
<evidence type="ECO:0000256" key="3">
    <source>
        <dbReference type="SAM" id="MobiDB-lite"/>
    </source>
</evidence>
<evidence type="ECO:0000259" key="5">
    <source>
        <dbReference type="PROSITE" id="PS51857"/>
    </source>
</evidence>
<dbReference type="CDD" id="cd04458">
    <property type="entry name" value="CSP_CDS"/>
    <property type="match status" value="1"/>
</dbReference>
<protein>
    <submittedName>
        <fullName evidence="6">Cold shock protein of CSP family</fullName>
    </submittedName>
</protein>
<dbReference type="PROSITE" id="PS00352">
    <property type="entry name" value="CSD_1"/>
    <property type="match status" value="1"/>
</dbReference>